<protein>
    <submittedName>
        <fullName evidence="2">PID-CTERM protein-sorting domain-containing protein</fullName>
    </submittedName>
</protein>
<dbReference type="Proteomes" id="UP001595906">
    <property type="component" value="Unassembled WGS sequence"/>
</dbReference>
<dbReference type="RefSeq" id="WP_379011591.1">
    <property type="nucleotide sequence ID" value="NZ_JBHSDC010000002.1"/>
</dbReference>
<gene>
    <name evidence="2" type="ORF">ACFOW1_00950</name>
</gene>
<evidence type="ECO:0000313" key="2">
    <source>
        <dbReference type="EMBL" id="MFC4230439.1"/>
    </source>
</evidence>
<keyword evidence="3" id="KW-1185">Reference proteome</keyword>
<feature type="transmembrane region" description="Helical" evidence="1">
    <location>
        <begin position="36"/>
        <end position="54"/>
    </location>
</feature>
<keyword evidence="1" id="KW-0472">Membrane</keyword>
<sequence>MKKHTVYIHLGIFICILMPLALLAQSSPVQGGEVDAPIDGGLSLLVMAGAGYGIKKLKERKGAAK</sequence>
<name>A0ABV8PQM4_9BACT</name>
<organism evidence="2 3">
    <name type="scientific">Parasediminibacterium paludis</name>
    <dbReference type="NCBI Taxonomy" id="908966"/>
    <lineage>
        <taxon>Bacteria</taxon>
        <taxon>Pseudomonadati</taxon>
        <taxon>Bacteroidota</taxon>
        <taxon>Chitinophagia</taxon>
        <taxon>Chitinophagales</taxon>
        <taxon>Chitinophagaceae</taxon>
        <taxon>Parasediminibacterium</taxon>
    </lineage>
</organism>
<evidence type="ECO:0000256" key="1">
    <source>
        <dbReference type="SAM" id="Phobius"/>
    </source>
</evidence>
<dbReference type="InterPro" id="IPR058207">
    <property type="entry name" value="PID_CTERM"/>
</dbReference>
<dbReference type="EMBL" id="JBHSDC010000002">
    <property type="protein sequence ID" value="MFC4230439.1"/>
    <property type="molecule type" value="Genomic_DNA"/>
</dbReference>
<dbReference type="NCBIfam" id="NF046080">
    <property type="entry name" value="PID_CTERM"/>
    <property type="match status" value="1"/>
</dbReference>
<evidence type="ECO:0000313" key="3">
    <source>
        <dbReference type="Proteomes" id="UP001595906"/>
    </source>
</evidence>
<comment type="caution">
    <text evidence="2">The sequence shown here is derived from an EMBL/GenBank/DDBJ whole genome shotgun (WGS) entry which is preliminary data.</text>
</comment>
<proteinExistence type="predicted"/>
<keyword evidence="1" id="KW-1133">Transmembrane helix</keyword>
<reference evidence="3" key="1">
    <citation type="journal article" date="2019" name="Int. J. Syst. Evol. Microbiol.">
        <title>The Global Catalogue of Microorganisms (GCM) 10K type strain sequencing project: providing services to taxonomists for standard genome sequencing and annotation.</title>
        <authorList>
            <consortium name="The Broad Institute Genomics Platform"/>
            <consortium name="The Broad Institute Genome Sequencing Center for Infectious Disease"/>
            <person name="Wu L."/>
            <person name="Ma J."/>
        </authorList>
    </citation>
    <scope>NUCLEOTIDE SEQUENCE [LARGE SCALE GENOMIC DNA]</scope>
    <source>
        <strain evidence="3">CECT 8010</strain>
    </source>
</reference>
<accession>A0ABV8PQM4</accession>
<keyword evidence="1" id="KW-0812">Transmembrane</keyword>